<sequence>MQSGKIHFELTYQVKCQFLHYLRHILREVTYLPDPFARKVHHAYILHRFRAYRPAKQKLPLPPWGVKQKWVRDEEHLNKLLKDCRDRLAWLYRAASGDRKALRRALFLTYGRIGPRKHELLRPYTRPDIPKNSKELSKALTVPRSKSFKLPLSRALEAIAREQGRQGSWALTPNETNVKRFLGDILPKKNIWGWSMPLNRLKNAKRKQSVELMNKLYPPLPDEEFKRLQGLATGTIPCPLLPTRRARLNGLPELPKTTISHRITPRTMRRLWSELVAFCSTIKKNEATGQYKVSWGVGKYSALNKPMAVGGNTSLFAQTIEPM</sequence>
<protein>
    <recommendedName>
        <fullName evidence="1">LYR motif-containing protein Cup1-like N-terminal domain-containing protein</fullName>
    </recommendedName>
</protein>
<name>A0A8H3FQ65_9LECA</name>
<dbReference type="Pfam" id="PF20263">
    <property type="entry name" value="LYRM2-like"/>
    <property type="match status" value="1"/>
</dbReference>
<dbReference type="EMBL" id="CAJPDQ010000023">
    <property type="protein sequence ID" value="CAF9925206.1"/>
    <property type="molecule type" value="Genomic_DNA"/>
</dbReference>
<comment type="caution">
    <text evidence="2">The sequence shown here is derived from an EMBL/GenBank/DDBJ whole genome shotgun (WGS) entry which is preliminary data.</text>
</comment>
<reference evidence="2" key="1">
    <citation type="submission" date="2021-03" db="EMBL/GenBank/DDBJ databases">
        <authorList>
            <person name="Tagirdzhanova G."/>
        </authorList>
    </citation>
    <scope>NUCLEOTIDE SEQUENCE</scope>
</reference>
<dbReference type="Proteomes" id="UP000664169">
    <property type="component" value="Unassembled WGS sequence"/>
</dbReference>
<keyword evidence="3" id="KW-1185">Reference proteome</keyword>
<organism evidence="2 3">
    <name type="scientific">Gomphillus americanus</name>
    <dbReference type="NCBI Taxonomy" id="1940652"/>
    <lineage>
        <taxon>Eukaryota</taxon>
        <taxon>Fungi</taxon>
        <taxon>Dikarya</taxon>
        <taxon>Ascomycota</taxon>
        <taxon>Pezizomycotina</taxon>
        <taxon>Lecanoromycetes</taxon>
        <taxon>OSLEUM clade</taxon>
        <taxon>Ostropomycetidae</taxon>
        <taxon>Ostropales</taxon>
        <taxon>Graphidaceae</taxon>
        <taxon>Gomphilloideae</taxon>
        <taxon>Gomphillus</taxon>
    </lineage>
</organism>
<evidence type="ECO:0000313" key="3">
    <source>
        <dbReference type="Proteomes" id="UP000664169"/>
    </source>
</evidence>
<feature type="domain" description="LYR motif-containing protein Cup1-like N-terminal" evidence="1">
    <location>
        <begin position="22"/>
        <end position="121"/>
    </location>
</feature>
<evidence type="ECO:0000313" key="2">
    <source>
        <dbReference type="EMBL" id="CAF9925206.1"/>
    </source>
</evidence>
<proteinExistence type="predicted"/>
<accession>A0A8H3FQ65</accession>
<evidence type="ECO:0000259" key="1">
    <source>
        <dbReference type="Pfam" id="PF20263"/>
    </source>
</evidence>
<gene>
    <name evidence="2" type="ORF">GOMPHAMPRED_003827</name>
</gene>
<dbReference type="InterPro" id="IPR046896">
    <property type="entry name" value="Cup1-like_N"/>
</dbReference>
<dbReference type="OrthoDB" id="5521299at2759"/>
<dbReference type="AlphaFoldDB" id="A0A8H3FQ65"/>